<dbReference type="AlphaFoldDB" id="A0A0D2IS27"/>
<evidence type="ECO:0000256" key="3">
    <source>
        <dbReference type="SAM" id="MobiDB-lite"/>
    </source>
</evidence>
<dbReference type="PANTHER" id="PTHR21245">
    <property type="entry name" value="HETEROGENEOUS NUCLEAR RIBONUCLEOPROTEIN"/>
    <property type="match status" value="1"/>
</dbReference>
<dbReference type="SMART" id="SM00360">
    <property type="entry name" value="RRM"/>
    <property type="match status" value="2"/>
</dbReference>
<dbReference type="InterPro" id="IPR035979">
    <property type="entry name" value="RBD_domain_sf"/>
</dbReference>
<dbReference type="Gene3D" id="3.30.70.330">
    <property type="match status" value="2"/>
</dbReference>
<feature type="region of interest" description="Disordered" evidence="3">
    <location>
        <begin position="303"/>
        <end position="333"/>
    </location>
</feature>
<dbReference type="SUPFAM" id="SSF54928">
    <property type="entry name" value="RNA-binding domain, RBD"/>
    <property type="match status" value="2"/>
</dbReference>
<gene>
    <name evidence="5" type="ORF">Z518_11238</name>
</gene>
<feature type="domain" description="RRM" evidence="4">
    <location>
        <begin position="67"/>
        <end position="146"/>
    </location>
</feature>
<sequence>MGDTSSPPAPRQYQNFRSQISTNWRIKDDSPRLEQPQSRSRYSRSNGHQHSNSQSIPHSASDDAPGTRLYVGNLPYTAQKADIESLFTGHGFKVVGVSISTDPFTGRNPSYCFVNVETAEEAERAMTELNGVEVLGRAVRVSPGVAKREQGQGQGPGQNGSGGREARVRNVERGWGRETRQERNSEYKPTFDRWSRTDAPSHWLTPQSEGRRLYIGNLPRMEPQSAVDEEIQSLFSTYLSEFGIAPMAVSKLISPRPSKAGEPGNHHYCFVDLERAEDVDIVIEKLDGKEGRWDGTLRVNRAKEHRERGAQDRKVIREQGLNMEDRRGSGSGG</sequence>
<dbReference type="Proteomes" id="UP000053617">
    <property type="component" value="Unassembled WGS sequence"/>
</dbReference>
<organism evidence="5 6">
    <name type="scientific">Rhinocladiella mackenziei CBS 650.93</name>
    <dbReference type="NCBI Taxonomy" id="1442369"/>
    <lineage>
        <taxon>Eukaryota</taxon>
        <taxon>Fungi</taxon>
        <taxon>Dikarya</taxon>
        <taxon>Ascomycota</taxon>
        <taxon>Pezizomycotina</taxon>
        <taxon>Eurotiomycetes</taxon>
        <taxon>Chaetothyriomycetidae</taxon>
        <taxon>Chaetothyriales</taxon>
        <taxon>Herpotrichiellaceae</taxon>
        <taxon>Rhinocladiella</taxon>
    </lineage>
</organism>
<evidence type="ECO:0000256" key="1">
    <source>
        <dbReference type="ARBA" id="ARBA00022884"/>
    </source>
</evidence>
<evidence type="ECO:0000313" key="5">
    <source>
        <dbReference type="EMBL" id="KIW99499.1"/>
    </source>
</evidence>
<dbReference type="RefSeq" id="XP_013266636.1">
    <property type="nucleotide sequence ID" value="XM_013411182.1"/>
</dbReference>
<keyword evidence="1 2" id="KW-0694">RNA-binding</keyword>
<dbReference type="OrthoDB" id="272703at2759"/>
<feature type="compositionally biased region" description="Gly residues" evidence="3">
    <location>
        <begin position="152"/>
        <end position="163"/>
    </location>
</feature>
<dbReference type="STRING" id="1442369.A0A0D2IS27"/>
<dbReference type="Pfam" id="PF00076">
    <property type="entry name" value="RRM_1"/>
    <property type="match status" value="1"/>
</dbReference>
<dbReference type="GO" id="GO:0003723">
    <property type="term" value="F:RNA binding"/>
    <property type="evidence" value="ECO:0007669"/>
    <property type="project" value="UniProtKB-UniRule"/>
</dbReference>
<feature type="compositionally biased region" description="Polar residues" evidence="3">
    <location>
        <begin position="35"/>
        <end position="58"/>
    </location>
</feature>
<feature type="region of interest" description="Disordered" evidence="3">
    <location>
        <begin position="1"/>
        <end position="66"/>
    </location>
</feature>
<dbReference type="GeneID" id="25299309"/>
<name>A0A0D2IS27_9EURO</name>
<dbReference type="PROSITE" id="PS50102">
    <property type="entry name" value="RRM"/>
    <property type="match status" value="2"/>
</dbReference>
<evidence type="ECO:0000256" key="2">
    <source>
        <dbReference type="PROSITE-ProRule" id="PRU00176"/>
    </source>
</evidence>
<dbReference type="EMBL" id="KN847486">
    <property type="protein sequence ID" value="KIW99499.1"/>
    <property type="molecule type" value="Genomic_DNA"/>
</dbReference>
<protein>
    <recommendedName>
        <fullName evidence="4">RRM domain-containing protein</fullName>
    </recommendedName>
</protein>
<feature type="region of interest" description="Disordered" evidence="3">
    <location>
        <begin position="143"/>
        <end position="205"/>
    </location>
</feature>
<evidence type="ECO:0000259" key="4">
    <source>
        <dbReference type="PROSITE" id="PS50102"/>
    </source>
</evidence>
<dbReference type="InterPro" id="IPR012677">
    <property type="entry name" value="Nucleotide-bd_a/b_plait_sf"/>
</dbReference>
<feature type="compositionally biased region" description="Polar residues" evidence="3">
    <location>
        <begin position="1"/>
        <end position="24"/>
    </location>
</feature>
<dbReference type="HOGENOM" id="CLU_050545_2_0_1"/>
<evidence type="ECO:0000313" key="6">
    <source>
        <dbReference type="Proteomes" id="UP000053617"/>
    </source>
</evidence>
<reference evidence="5 6" key="1">
    <citation type="submission" date="2015-01" db="EMBL/GenBank/DDBJ databases">
        <title>The Genome Sequence of Rhinocladiella mackenzie CBS 650.93.</title>
        <authorList>
            <consortium name="The Broad Institute Genomics Platform"/>
            <person name="Cuomo C."/>
            <person name="de Hoog S."/>
            <person name="Gorbushina A."/>
            <person name="Stielow B."/>
            <person name="Teixiera M."/>
            <person name="Abouelleil A."/>
            <person name="Chapman S.B."/>
            <person name="Priest M."/>
            <person name="Young S.K."/>
            <person name="Wortman J."/>
            <person name="Nusbaum C."/>
            <person name="Birren B."/>
        </authorList>
    </citation>
    <scope>NUCLEOTIDE SEQUENCE [LARGE SCALE GENOMIC DNA]</scope>
    <source>
        <strain evidence="5 6">CBS 650.93</strain>
    </source>
</reference>
<feature type="compositionally biased region" description="Basic and acidic residues" evidence="3">
    <location>
        <begin position="164"/>
        <end position="196"/>
    </location>
</feature>
<keyword evidence="6" id="KW-1185">Reference proteome</keyword>
<dbReference type="VEuPathDB" id="FungiDB:Z518_11238"/>
<accession>A0A0D2IS27</accession>
<proteinExistence type="predicted"/>
<feature type="domain" description="RRM" evidence="4">
    <location>
        <begin position="211"/>
        <end position="304"/>
    </location>
</feature>
<dbReference type="InterPro" id="IPR000504">
    <property type="entry name" value="RRM_dom"/>
</dbReference>